<reference evidence="1 2" key="1">
    <citation type="submission" date="2020-02" db="EMBL/GenBank/DDBJ databases">
        <authorList>
            <person name="Chen W.-M."/>
        </authorList>
    </citation>
    <scope>NUCLEOTIDE SEQUENCE [LARGE SCALE GENOMIC DNA]</scope>
    <source>
        <strain evidence="1 2">KDG-16</strain>
    </source>
</reference>
<protein>
    <submittedName>
        <fullName evidence="1">Carboxypeptidase-like regulatory domain-containing protein</fullName>
    </submittedName>
</protein>
<gene>
    <name evidence="1" type="ORF">G4D72_08745</name>
</gene>
<dbReference type="SUPFAM" id="SSF49464">
    <property type="entry name" value="Carboxypeptidase regulatory domain-like"/>
    <property type="match status" value="1"/>
</dbReference>
<keyword evidence="2" id="KW-1185">Reference proteome</keyword>
<organism evidence="1 2">
    <name type="scientific">Flavobacterium difficile</name>
    <dbReference type="NCBI Taxonomy" id="2709659"/>
    <lineage>
        <taxon>Bacteria</taxon>
        <taxon>Pseudomonadati</taxon>
        <taxon>Bacteroidota</taxon>
        <taxon>Flavobacteriia</taxon>
        <taxon>Flavobacteriales</taxon>
        <taxon>Flavobacteriaceae</taxon>
        <taxon>Flavobacterium</taxon>
    </lineage>
</organism>
<dbReference type="Pfam" id="PF13715">
    <property type="entry name" value="CarbopepD_reg_2"/>
    <property type="match status" value="1"/>
</dbReference>
<dbReference type="RefSeq" id="WP_166077294.1">
    <property type="nucleotide sequence ID" value="NZ_JAAJBT010000004.1"/>
</dbReference>
<dbReference type="Proteomes" id="UP000800984">
    <property type="component" value="Unassembled WGS sequence"/>
</dbReference>
<dbReference type="Gene3D" id="2.60.40.1120">
    <property type="entry name" value="Carboxypeptidase-like, regulatory domain"/>
    <property type="match status" value="1"/>
</dbReference>
<evidence type="ECO:0000313" key="2">
    <source>
        <dbReference type="Proteomes" id="UP000800984"/>
    </source>
</evidence>
<comment type="caution">
    <text evidence="1">The sequence shown here is derived from an EMBL/GenBank/DDBJ whole genome shotgun (WGS) entry which is preliminary data.</text>
</comment>
<name>A0ABX0I4S8_9FLAO</name>
<accession>A0ABX0I4S8</accession>
<dbReference type="EMBL" id="JAAJBT010000004">
    <property type="protein sequence ID" value="NHM02193.1"/>
    <property type="molecule type" value="Genomic_DNA"/>
</dbReference>
<evidence type="ECO:0000313" key="1">
    <source>
        <dbReference type="EMBL" id="NHM02193.1"/>
    </source>
</evidence>
<sequence length="354" mass="40828">MNKIIIFLVFPIFVLSQSIKGKVTNANNEPIEGASVYLDGTTIGTTTDANGNFEIVEKNKFNTLLIVRYLGFEDIIISNPYEKDYFVFILVPKQNEIETVLIIKDGYTRKQKLKLFKEQFLGLTKYGKACKILNEDAIDFNYDLKTLTFTATSVEPIKINNPYLGYTIDFDLHTFYVRFKYKSIHSRAVGENMYLGTAKYTDNNSEAKILKNRKDVYLGSSMHFFKNIVTNAWSNNGFILFKDRYSVQANEYFIVSKYNDDLNKVEVKQTIKPLEGLVAKNEIPVHADFNLLYKKNRQSRVIFKTDVFYVDNFGNNSHRDRIVFGGDIGQQKVGNILPLNFELENLEKEVETNN</sequence>
<proteinExistence type="predicted"/>
<dbReference type="InterPro" id="IPR008969">
    <property type="entry name" value="CarboxyPept-like_regulatory"/>
</dbReference>